<organism evidence="1 6">
    <name type="scientific">Bifidobacterium longum subsp. longum</name>
    <dbReference type="NCBI Taxonomy" id="1679"/>
    <lineage>
        <taxon>Bacteria</taxon>
        <taxon>Bacillati</taxon>
        <taxon>Actinomycetota</taxon>
        <taxon>Actinomycetes</taxon>
        <taxon>Bifidobacteriales</taxon>
        <taxon>Bifidobacteriaceae</taxon>
        <taxon>Bifidobacterium</taxon>
    </lineage>
</organism>
<proteinExistence type="predicted"/>
<dbReference type="EMBL" id="SHSD01000035">
    <property type="protein sequence ID" value="TCF09103.1"/>
    <property type="molecule type" value="Genomic_DNA"/>
</dbReference>
<accession>A0A0S2ML63</accession>
<protein>
    <submittedName>
        <fullName evidence="1">Uncharacterized protein</fullName>
    </submittedName>
</protein>
<evidence type="ECO:0000313" key="2">
    <source>
        <dbReference type="EMBL" id="TCD83406.1"/>
    </source>
</evidence>
<dbReference type="AlphaFoldDB" id="A0A0S2ML63"/>
<comment type="caution">
    <text evidence="1">The sequence shown here is derived from an EMBL/GenBank/DDBJ whole genome shotgun (WGS) entry which is preliminary data.</text>
</comment>
<evidence type="ECO:0000313" key="6">
    <source>
        <dbReference type="Proteomes" id="UP000293475"/>
    </source>
</evidence>
<dbReference type="EMBL" id="SHPR01000034">
    <property type="protein sequence ID" value="TCD83406.1"/>
    <property type="molecule type" value="Genomic_DNA"/>
</dbReference>
<gene>
    <name evidence="1" type="ORF">MCC10004_1531</name>
    <name evidence="2" type="ORF">MCC10008_1435</name>
    <name evidence="3" type="ORF">MCC10083_1424</name>
</gene>
<evidence type="ECO:0000313" key="5">
    <source>
        <dbReference type="Proteomes" id="UP000292241"/>
    </source>
</evidence>
<dbReference type="Proteomes" id="UP000292241">
    <property type="component" value="Unassembled WGS sequence"/>
</dbReference>
<name>A0A0S2ML63_BIFLL</name>
<dbReference type="Proteomes" id="UP000291226">
    <property type="component" value="Unassembled WGS sequence"/>
</dbReference>
<evidence type="ECO:0000313" key="4">
    <source>
        <dbReference type="Proteomes" id="UP000291226"/>
    </source>
</evidence>
<dbReference type="Proteomes" id="UP000293475">
    <property type="component" value="Unassembled WGS sequence"/>
</dbReference>
<sequence>MPLYCGGLDSIPELSKSWYATPAHRYRNCQCALISNGYRISAECRNTPSCPALFQHLGRNITLPQIIQSRVNPYRFTIENGHDAPYRGIRDDVDISKDYVDIDAEPFSNLRHQRFRNFLGHILHPDQSLTFRQSHQKGVMVLFSYLAITHIKSAISAKTLGHSIRITTLPFRLRCR</sequence>
<reference evidence="1" key="2">
    <citation type="submission" date="2019-02" db="EMBL/GenBank/DDBJ databases">
        <authorList>
            <person name="Odamaki T."/>
        </authorList>
    </citation>
    <scope>NUCLEOTIDE SEQUENCE</scope>
    <source>
        <strain evidence="1">MCC10004</strain>
        <strain evidence="2">MCC10008</strain>
        <strain evidence="3">MCC10083</strain>
    </source>
</reference>
<evidence type="ECO:0000313" key="1">
    <source>
        <dbReference type="EMBL" id="TCD77427.1"/>
    </source>
</evidence>
<reference evidence="4 5" key="1">
    <citation type="journal article" date="2018" name="Sci. Rep.">
        <title>Genomic diversity and distribution of Bifidobacterium longum subsp. longum across the human lifespan.</title>
        <authorList>
            <person name="Odamaki T."/>
            <person name="Bottacini F."/>
            <person name="Kato K."/>
            <person name="Mitsuyama E."/>
            <person name="Yoshida K."/>
            <person name="Horigome A."/>
            <person name="Xiao J.Z."/>
            <person name="van Sinderen D."/>
        </authorList>
    </citation>
    <scope>NUCLEOTIDE SEQUENCE [LARGE SCALE GENOMIC DNA]</scope>
    <source>
        <strain evidence="1 6">MCC10004</strain>
        <strain evidence="2 5">MCC10008</strain>
        <strain evidence="3 4">MCC10083</strain>
    </source>
</reference>
<evidence type="ECO:0000313" key="3">
    <source>
        <dbReference type="EMBL" id="TCF09103.1"/>
    </source>
</evidence>
<dbReference type="EMBL" id="SHPO01000022">
    <property type="protein sequence ID" value="TCD77427.1"/>
    <property type="molecule type" value="Genomic_DNA"/>
</dbReference>